<dbReference type="InterPro" id="IPR052613">
    <property type="entry name" value="LicD_transferase"/>
</dbReference>
<dbReference type="VEuPathDB" id="FungiDB:SPRG_15282"/>
<dbReference type="GeneID" id="24137025"/>
<sequence length="599" mass="66892">MKVTWPRLLRGPTMQRLTLAGICAYMLAATTFFLLHRQYTATTRHSHASSHTPLRHADCSYQTPAFAEQYEAIYASAPSPPMSLQALRRHSDAQTHRSWSNCLPMRTVVCGVNAGSQDSLFTQSPPCRSAVLHHLVVATAAAIEDQGHAAMPIGTGLQHLWEHGALPPNATSIDMLTDASSDLAAWFWARGFAHFVDEKSGHAITCMAPHHTLATLLYAEDAAKAVPPPHLRWSTLHTVKDQLLVGSQTEHAYRRAQLSPLTCLPLYGASITAPAHPATFFTAAQGMRHHDDVDVKGPRPHCEALCDDDVLYSLRDDKANVPHCPLRDDAEYNTRLAKYLDRPLPLQLDEVHLPYIAPFSNITKLREGKAWEYCLPMKPQQCGARRGLKTTLFETPQSKPCRSAVLQLLLENMLEVVEELSLPSFVYYGTLLGAWRDQAIIPHTPDIDIVLPSNTDWAKVQDVMWARGFYVFKRDIHGACVASHHPLASLLYAPKHTLVTTTKSEHGTPYLDLYMWRRVKDRKIHVETAQADLPVPYMFPLTCHETIFGNHVPGIQFPEAMFRSEYGSTYASDPRLHLASCEAYCDYQLLDNATVTSGK</sequence>
<evidence type="ECO:0000313" key="2">
    <source>
        <dbReference type="EMBL" id="KDO19538.1"/>
    </source>
</evidence>
<evidence type="ECO:0000256" key="1">
    <source>
        <dbReference type="SAM" id="Phobius"/>
    </source>
</evidence>
<dbReference type="EMBL" id="KK583346">
    <property type="protein sequence ID" value="KDO19538.1"/>
    <property type="molecule type" value="Genomic_DNA"/>
</dbReference>
<dbReference type="PANTHER" id="PTHR13627">
    <property type="entry name" value="FUKUTIN RELATED PROTEIN"/>
    <property type="match status" value="1"/>
</dbReference>
<keyword evidence="1" id="KW-0812">Transmembrane</keyword>
<reference evidence="2 3" key="1">
    <citation type="journal article" date="2013" name="PLoS Genet.">
        <title>Distinctive expansion of potential virulence genes in the genome of the oomycete fish pathogen Saprolegnia parasitica.</title>
        <authorList>
            <person name="Jiang R.H."/>
            <person name="de Bruijn I."/>
            <person name="Haas B.J."/>
            <person name="Belmonte R."/>
            <person name="Lobach L."/>
            <person name="Christie J."/>
            <person name="van den Ackerveken G."/>
            <person name="Bottin A."/>
            <person name="Bulone V."/>
            <person name="Diaz-Moreno S.M."/>
            <person name="Dumas B."/>
            <person name="Fan L."/>
            <person name="Gaulin E."/>
            <person name="Govers F."/>
            <person name="Grenville-Briggs L.J."/>
            <person name="Horner N.R."/>
            <person name="Levin J.Z."/>
            <person name="Mammella M."/>
            <person name="Meijer H.J."/>
            <person name="Morris P."/>
            <person name="Nusbaum C."/>
            <person name="Oome S."/>
            <person name="Phillips A.J."/>
            <person name="van Rooyen D."/>
            <person name="Rzeszutek E."/>
            <person name="Saraiva M."/>
            <person name="Secombes C.J."/>
            <person name="Seidl M.F."/>
            <person name="Snel B."/>
            <person name="Stassen J.H."/>
            <person name="Sykes S."/>
            <person name="Tripathy S."/>
            <person name="van den Berg H."/>
            <person name="Vega-Arreguin J.C."/>
            <person name="Wawra S."/>
            <person name="Young S.K."/>
            <person name="Zeng Q."/>
            <person name="Dieguez-Uribeondo J."/>
            <person name="Russ C."/>
            <person name="Tyler B.M."/>
            <person name="van West P."/>
        </authorList>
    </citation>
    <scope>NUCLEOTIDE SEQUENCE [LARGE SCALE GENOMIC DNA]</scope>
    <source>
        <strain evidence="2 3">CBS 223.65</strain>
    </source>
</reference>
<evidence type="ECO:0000313" key="3">
    <source>
        <dbReference type="Proteomes" id="UP000030745"/>
    </source>
</evidence>
<dbReference type="OMA" id="HAAMPIG"/>
<keyword evidence="3" id="KW-1185">Reference proteome</keyword>
<protein>
    <submittedName>
        <fullName evidence="2">Uncharacterized protein</fullName>
    </submittedName>
</protein>
<gene>
    <name evidence="2" type="ORF">SPRG_15282</name>
</gene>
<keyword evidence="1" id="KW-0472">Membrane</keyword>
<organism evidence="2 3">
    <name type="scientific">Saprolegnia parasitica (strain CBS 223.65)</name>
    <dbReference type="NCBI Taxonomy" id="695850"/>
    <lineage>
        <taxon>Eukaryota</taxon>
        <taxon>Sar</taxon>
        <taxon>Stramenopiles</taxon>
        <taxon>Oomycota</taxon>
        <taxon>Saprolegniomycetes</taxon>
        <taxon>Saprolegniales</taxon>
        <taxon>Saprolegniaceae</taxon>
        <taxon>Saprolegnia</taxon>
    </lineage>
</organism>
<dbReference type="OrthoDB" id="89907at2759"/>
<feature type="transmembrane region" description="Helical" evidence="1">
    <location>
        <begin position="17"/>
        <end position="35"/>
    </location>
</feature>
<dbReference type="AlphaFoldDB" id="A0A067BMT7"/>
<dbReference type="KEGG" id="spar:SPRG_15282"/>
<proteinExistence type="predicted"/>
<dbReference type="STRING" id="695850.A0A067BMT7"/>
<accession>A0A067BMT7</accession>
<name>A0A067BMT7_SAPPC</name>
<keyword evidence="1" id="KW-1133">Transmembrane helix</keyword>
<dbReference type="Proteomes" id="UP000030745">
    <property type="component" value="Unassembled WGS sequence"/>
</dbReference>
<dbReference type="RefSeq" id="XP_012209765.1">
    <property type="nucleotide sequence ID" value="XM_012354375.1"/>
</dbReference>
<dbReference type="PANTHER" id="PTHR13627:SF31">
    <property type="entry name" value="RIBITOL 5-PHOSPHATE TRANSFERASE FKRP"/>
    <property type="match status" value="1"/>
</dbReference>